<proteinExistence type="predicted"/>
<reference evidence="1 2" key="1">
    <citation type="submission" date="2021-06" db="EMBL/GenBank/DDBJ databases">
        <authorList>
            <person name="Criscuolo A."/>
        </authorList>
    </citation>
    <scope>NUCLEOTIDE SEQUENCE [LARGE SCALE GENOMIC DNA]</scope>
    <source>
        <strain evidence="2">CIP 111802</strain>
    </source>
</reference>
<name>A0ABM8VU10_9BACL</name>
<dbReference type="Proteomes" id="UP000730618">
    <property type="component" value="Unassembled WGS sequence"/>
</dbReference>
<dbReference type="EMBL" id="CAJVCE010000039">
    <property type="protein sequence ID" value="CAG7658019.1"/>
    <property type="molecule type" value="Genomic_DNA"/>
</dbReference>
<accession>A0ABM8VU10</accession>
<evidence type="ECO:0000313" key="1">
    <source>
        <dbReference type="EMBL" id="CAG7658019.1"/>
    </source>
</evidence>
<sequence length="35" mass="3907">MEHVAATRKIPEQVVDSSCFTVPIRPIAGRLKRVT</sequence>
<organism evidence="1 2">
    <name type="scientific">Paenibacillus allorhizosphaerae</name>
    <dbReference type="NCBI Taxonomy" id="2849866"/>
    <lineage>
        <taxon>Bacteria</taxon>
        <taxon>Bacillati</taxon>
        <taxon>Bacillota</taxon>
        <taxon>Bacilli</taxon>
        <taxon>Bacillales</taxon>
        <taxon>Paenibacillaceae</taxon>
        <taxon>Paenibacillus</taxon>
    </lineage>
</organism>
<protein>
    <submittedName>
        <fullName evidence="1">Uncharacterized protein</fullName>
    </submittedName>
</protein>
<evidence type="ECO:0000313" key="2">
    <source>
        <dbReference type="Proteomes" id="UP000730618"/>
    </source>
</evidence>
<comment type="caution">
    <text evidence="1">The sequence shown here is derived from an EMBL/GenBank/DDBJ whole genome shotgun (WGS) entry which is preliminary data.</text>
</comment>
<gene>
    <name evidence="1" type="ORF">PAECIP111802_06923</name>
</gene>
<keyword evidence="2" id="KW-1185">Reference proteome</keyword>